<protein>
    <recommendedName>
        <fullName evidence="2">ABCA1-4-like C-terminal R2 regulatory domain-containing protein</fullName>
    </recommendedName>
</protein>
<proteinExistence type="predicted"/>
<evidence type="ECO:0000313" key="3">
    <source>
        <dbReference type="EMBL" id="KAH0563708.1"/>
    </source>
</evidence>
<dbReference type="GO" id="GO:0005319">
    <property type="term" value="F:lipid transporter activity"/>
    <property type="evidence" value="ECO:0007669"/>
    <property type="project" value="TreeGrafter"/>
</dbReference>
<gene>
    <name evidence="3" type="ORF">KQX54_004928</name>
</gene>
<reference evidence="3 4" key="1">
    <citation type="journal article" date="2021" name="J. Hered.">
        <title>A chromosome-level genome assembly of the parasitoid wasp, Cotesia glomerata (Hymenoptera: Braconidae).</title>
        <authorList>
            <person name="Pinto B.J."/>
            <person name="Weis J.J."/>
            <person name="Gamble T."/>
            <person name="Ode P.J."/>
            <person name="Paul R."/>
            <person name="Zaspel J.M."/>
        </authorList>
    </citation>
    <scope>NUCLEOTIDE SEQUENCE [LARGE SCALE GENOMIC DNA]</scope>
    <source>
        <strain evidence="3">CgM1</strain>
    </source>
</reference>
<keyword evidence="4" id="KW-1185">Reference proteome</keyword>
<feature type="compositionally biased region" description="Basic and acidic residues" evidence="1">
    <location>
        <begin position="195"/>
        <end position="230"/>
    </location>
</feature>
<dbReference type="InterPro" id="IPR026082">
    <property type="entry name" value="ABCA"/>
</dbReference>
<dbReference type="InterPro" id="IPR056264">
    <property type="entry name" value="R2_ABCA1-4-like"/>
</dbReference>
<dbReference type="PANTHER" id="PTHR19229:SF250">
    <property type="entry name" value="ABC TRANSPORTER DOMAIN-CONTAINING PROTEIN-RELATED"/>
    <property type="match status" value="1"/>
</dbReference>
<dbReference type="PANTHER" id="PTHR19229">
    <property type="entry name" value="ATP-BINDING CASSETTE TRANSPORTER SUBFAMILY A ABCA"/>
    <property type="match status" value="1"/>
</dbReference>
<evidence type="ECO:0000259" key="2">
    <source>
        <dbReference type="Pfam" id="PF23321"/>
    </source>
</evidence>
<dbReference type="AlphaFoldDB" id="A0AAV7IZ99"/>
<evidence type="ECO:0000313" key="4">
    <source>
        <dbReference type="Proteomes" id="UP000826195"/>
    </source>
</evidence>
<organism evidence="3 4">
    <name type="scientific">Cotesia glomerata</name>
    <name type="common">Lepidopteran parasitic wasp</name>
    <name type="synonym">Apanteles glomeratus</name>
    <dbReference type="NCBI Taxonomy" id="32391"/>
    <lineage>
        <taxon>Eukaryota</taxon>
        <taxon>Metazoa</taxon>
        <taxon>Ecdysozoa</taxon>
        <taxon>Arthropoda</taxon>
        <taxon>Hexapoda</taxon>
        <taxon>Insecta</taxon>
        <taxon>Pterygota</taxon>
        <taxon>Neoptera</taxon>
        <taxon>Endopterygota</taxon>
        <taxon>Hymenoptera</taxon>
        <taxon>Apocrita</taxon>
        <taxon>Ichneumonoidea</taxon>
        <taxon>Braconidae</taxon>
        <taxon>Microgastrinae</taxon>
        <taxon>Cotesia</taxon>
    </lineage>
</organism>
<sequence length="275" mass="31166">MVGGKIVCIGASQELKQRFGAGYNIHIKLLPDHNNSDIETIKLKVESNFPCKLTDENNGFLGYHITDPDVTWTAMYTVMNELKNSIDCIEDFVVLSSTLEQLFIQFARAPTETSDCQLNGVVSESWKQHNNESAFYVQIFKSSNRRSIESRMDNGEKMSITGDPSTNNISTGKTKTLSGGGSRDENTIIAGTGDENQKTDKESSQGKTEEAKPAKESHEIKKIEEKNPVRREKRRKNSAKPNVYSRIKSLEDKLKVLRLRQPNRIKEYRKLQMMK</sequence>
<dbReference type="EMBL" id="JAHXZJ010000002">
    <property type="protein sequence ID" value="KAH0563708.1"/>
    <property type="molecule type" value="Genomic_DNA"/>
</dbReference>
<name>A0AAV7IZ99_COTGL</name>
<dbReference type="Pfam" id="PF23321">
    <property type="entry name" value="R1_ABCA1"/>
    <property type="match status" value="1"/>
</dbReference>
<accession>A0AAV7IZ99</accession>
<evidence type="ECO:0000256" key="1">
    <source>
        <dbReference type="SAM" id="MobiDB-lite"/>
    </source>
</evidence>
<feature type="region of interest" description="Disordered" evidence="1">
    <location>
        <begin position="153"/>
        <end position="244"/>
    </location>
</feature>
<dbReference type="Proteomes" id="UP000826195">
    <property type="component" value="Unassembled WGS sequence"/>
</dbReference>
<feature type="domain" description="ABCA1-4-like C-terminal R2 regulatory" evidence="2">
    <location>
        <begin position="20"/>
        <end position="94"/>
    </location>
</feature>
<comment type="caution">
    <text evidence="3">The sequence shown here is derived from an EMBL/GenBank/DDBJ whole genome shotgun (WGS) entry which is preliminary data.</text>
</comment>
<dbReference type="GO" id="GO:0016020">
    <property type="term" value="C:membrane"/>
    <property type="evidence" value="ECO:0007669"/>
    <property type="project" value="InterPro"/>
</dbReference>
<dbReference type="GO" id="GO:0140359">
    <property type="term" value="F:ABC-type transporter activity"/>
    <property type="evidence" value="ECO:0007669"/>
    <property type="project" value="InterPro"/>
</dbReference>